<accession>A0A1Y1VPF6</accession>
<protein>
    <recommendedName>
        <fullName evidence="3">Glycoside hydrolase family 38 central domain-containing protein</fullName>
    </recommendedName>
</protein>
<dbReference type="GO" id="GO:0006013">
    <property type="term" value="P:mannose metabolic process"/>
    <property type="evidence" value="ECO:0007669"/>
    <property type="project" value="InterPro"/>
</dbReference>
<dbReference type="SUPFAM" id="SSF88688">
    <property type="entry name" value="Families 57/38 glycoside transferase middle domain"/>
    <property type="match status" value="1"/>
</dbReference>
<dbReference type="OrthoDB" id="10261055at2759"/>
<evidence type="ECO:0000256" key="1">
    <source>
        <dbReference type="ARBA" id="ARBA00022801"/>
    </source>
</evidence>
<dbReference type="GO" id="GO:0009313">
    <property type="term" value="P:oligosaccharide catabolic process"/>
    <property type="evidence" value="ECO:0007669"/>
    <property type="project" value="TreeGrafter"/>
</dbReference>
<dbReference type="Pfam" id="PF01074">
    <property type="entry name" value="Glyco_hydro_38N"/>
    <property type="match status" value="1"/>
</dbReference>
<reference evidence="4 5" key="1">
    <citation type="submission" date="2016-08" db="EMBL/GenBank/DDBJ databases">
        <title>A Parts List for Fungal Cellulosomes Revealed by Comparative Genomics.</title>
        <authorList>
            <consortium name="DOE Joint Genome Institute"/>
            <person name="Haitjema C.H."/>
            <person name="Gilmore S.P."/>
            <person name="Henske J.K."/>
            <person name="Solomon K.V."/>
            <person name="De Groot R."/>
            <person name="Kuo A."/>
            <person name="Mondo S.J."/>
            <person name="Salamov A.A."/>
            <person name="Labutti K."/>
            <person name="Zhao Z."/>
            <person name="Chiniquy J."/>
            <person name="Barry K."/>
            <person name="Brewer H.M."/>
            <person name="Purvine S.O."/>
            <person name="Wright A.T."/>
            <person name="Boxma B."/>
            <person name="Van Alen T."/>
            <person name="Hackstein J.H."/>
            <person name="Baker S.E."/>
            <person name="Grigoriev I.V."/>
            <person name="O'Malley M.A."/>
        </authorList>
    </citation>
    <scope>NUCLEOTIDE SEQUENCE [LARGE SCALE GENOMIC DNA]</scope>
    <source>
        <strain evidence="4 5">S4</strain>
    </source>
</reference>
<dbReference type="AlphaFoldDB" id="A0A1Y1VPF6"/>
<name>A0A1Y1VPF6_9FUNG</name>
<dbReference type="PANTHER" id="PTHR46017">
    <property type="entry name" value="ALPHA-MANNOSIDASE 2C1"/>
    <property type="match status" value="1"/>
</dbReference>
<evidence type="ECO:0000259" key="3">
    <source>
        <dbReference type="SMART" id="SM00872"/>
    </source>
</evidence>
<keyword evidence="2" id="KW-0326">Glycosidase</keyword>
<dbReference type="Proteomes" id="UP000193944">
    <property type="component" value="Unassembled WGS sequence"/>
</dbReference>
<dbReference type="InterPro" id="IPR011330">
    <property type="entry name" value="Glyco_hydro/deAcase_b/a-brl"/>
</dbReference>
<dbReference type="GO" id="GO:0004559">
    <property type="term" value="F:alpha-mannosidase activity"/>
    <property type="evidence" value="ECO:0007669"/>
    <property type="project" value="InterPro"/>
</dbReference>
<dbReference type="Gene3D" id="3.20.110.10">
    <property type="entry name" value="Glycoside hydrolase 38, N terminal domain"/>
    <property type="match status" value="1"/>
</dbReference>
<dbReference type="InterPro" id="IPR037094">
    <property type="entry name" value="Glyco_hydro_38_cen_sf"/>
</dbReference>
<dbReference type="Pfam" id="PF09261">
    <property type="entry name" value="Alpha-mann_mid"/>
    <property type="match status" value="1"/>
</dbReference>
<dbReference type="SUPFAM" id="SSF88713">
    <property type="entry name" value="Glycoside hydrolase/deacetylase"/>
    <property type="match status" value="1"/>
</dbReference>
<dbReference type="InterPro" id="IPR000602">
    <property type="entry name" value="Glyco_hydro_38_N"/>
</dbReference>
<gene>
    <name evidence="4" type="ORF">BCR32DRAFT_251720</name>
</gene>
<dbReference type="InterPro" id="IPR028995">
    <property type="entry name" value="Glyco_hydro_57/38_cen_sf"/>
</dbReference>
<evidence type="ECO:0000313" key="5">
    <source>
        <dbReference type="Proteomes" id="UP000193944"/>
    </source>
</evidence>
<dbReference type="EMBL" id="MCFG01000682">
    <property type="protein sequence ID" value="ORX62481.1"/>
    <property type="molecule type" value="Genomic_DNA"/>
</dbReference>
<evidence type="ECO:0000313" key="4">
    <source>
        <dbReference type="EMBL" id="ORX62481.1"/>
    </source>
</evidence>
<feature type="domain" description="Glycoside hydrolase family 38 central" evidence="3">
    <location>
        <begin position="100"/>
        <end position="159"/>
    </location>
</feature>
<proteinExistence type="predicted"/>
<organism evidence="4 5">
    <name type="scientific">Anaeromyces robustus</name>
    <dbReference type="NCBI Taxonomy" id="1754192"/>
    <lineage>
        <taxon>Eukaryota</taxon>
        <taxon>Fungi</taxon>
        <taxon>Fungi incertae sedis</taxon>
        <taxon>Chytridiomycota</taxon>
        <taxon>Chytridiomycota incertae sedis</taxon>
        <taxon>Neocallimastigomycetes</taxon>
        <taxon>Neocallimastigales</taxon>
        <taxon>Neocallimastigaceae</taxon>
        <taxon>Anaeromyces</taxon>
    </lineage>
</organism>
<dbReference type="PANTHER" id="PTHR46017:SF1">
    <property type="entry name" value="ALPHA-MANNOSIDASE 2C1"/>
    <property type="match status" value="1"/>
</dbReference>
<dbReference type="SMART" id="SM00872">
    <property type="entry name" value="Alpha-mann_mid"/>
    <property type="match status" value="1"/>
</dbReference>
<dbReference type="STRING" id="1754192.A0A1Y1VPF6"/>
<sequence length="233" mass="27280">MKEKFKTKQFIPIGNTWVEMDCNIPSGESFVRQFLYGTKFFKEYFDYSSDIFWLPDTFGYSAQLPQIINIMGMKYFFTQKLSWNNINKDGLPKVILSDPSIFYKQFRRKFKMIYQNGMENCYPKDEIEELWKDILLNQFHDVLPGSSIGMVYDDSTKIYKNIIEKGTKLKDNAINSIIFNSSKPAEGKKGYEIFNSTQWTRSEVIEVPLLPNQTNVQQLSHSKNKALIYGKVL</sequence>
<keyword evidence="5" id="KW-1185">Reference proteome</keyword>
<evidence type="ECO:0000256" key="2">
    <source>
        <dbReference type="ARBA" id="ARBA00023295"/>
    </source>
</evidence>
<reference evidence="4 5" key="2">
    <citation type="submission" date="2016-08" db="EMBL/GenBank/DDBJ databases">
        <title>Pervasive Adenine N6-methylation of Active Genes in Fungi.</title>
        <authorList>
            <consortium name="DOE Joint Genome Institute"/>
            <person name="Mondo S.J."/>
            <person name="Dannebaum R.O."/>
            <person name="Kuo R.C."/>
            <person name="Labutti K."/>
            <person name="Haridas S."/>
            <person name="Kuo A."/>
            <person name="Salamov A."/>
            <person name="Ahrendt S.R."/>
            <person name="Lipzen A."/>
            <person name="Sullivan W."/>
            <person name="Andreopoulos W.B."/>
            <person name="Clum A."/>
            <person name="Lindquist E."/>
            <person name="Daum C."/>
            <person name="Ramamoorthy G.K."/>
            <person name="Gryganskyi A."/>
            <person name="Culley D."/>
            <person name="Magnuson J.K."/>
            <person name="James T.Y."/>
            <person name="O'Malley M.A."/>
            <person name="Stajich J.E."/>
            <person name="Spatafora J.W."/>
            <person name="Visel A."/>
            <person name="Grigoriev I.V."/>
        </authorList>
    </citation>
    <scope>NUCLEOTIDE SEQUENCE [LARGE SCALE GENOMIC DNA]</scope>
    <source>
        <strain evidence="4 5">S4</strain>
    </source>
</reference>
<dbReference type="InterPro" id="IPR015341">
    <property type="entry name" value="Glyco_hydro_38_cen"/>
</dbReference>
<dbReference type="InterPro" id="IPR027291">
    <property type="entry name" value="Glyco_hydro_38_N_sf"/>
</dbReference>
<comment type="caution">
    <text evidence="4">The sequence shown here is derived from an EMBL/GenBank/DDBJ whole genome shotgun (WGS) entry which is preliminary data.</text>
</comment>
<dbReference type="Gene3D" id="1.20.1270.50">
    <property type="entry name" value="Glycoside hydrolase family 38, central domain"/>
    <property type="match status" value="1"/>
</dbReference>
<keyword evidence="1" id="KW-0378">Hydrolase</keyword>